<feature type="transmembrane region" description="Helical" evidence="6">
    <location>
        <begin position="82"/>
        <end position="102"/>
    </location>
</feature>
<feature type="transmembrane region" description="Helical" evidence="6">
    <location>
        <begin position="42"/>
        <end position="61"/>
    </location>
</feature>
<keyword evidence="2" id="KW-1003">Cell membrane</keyword>
<dbReference type="InterPro" id="IPR002797">
    <property type="entry name" value="Polysacc_synth"/>
</dbReference>
<feature type="transmembrane region" description="Helical" evidence="6">
    <location>
        <begin position="248"/>
        <end position="275"/>
    </location>
</feature>
<feature type="transmembrane region" description="Helical" evidence="6">
    <location>
        <begin position="146"/>
        <end position="168"/>
    </location>
</feature>
<feature type="transmembrane region" description="Helical" evidence="6">
    <location>
        <begin position="333"/>
        <end position="355"/>
    </location>
</feature>
<feature type="transmembrane region" description="Helical" evidence="6">
    <location>
        <begin position="207"/>
        <end position="228"/>
    </location>
</feature>
<evidence type="ECO:0000256" key="1">
    <source>
        <dbReference type="ARBA" id="ARBA00004651"/>
    </source>
</evidence>
<reference evidence="7 8" key="1">
    <citation type="journal article" date="2006" name="Int. J. Syst. Evol. Microbiol.">
        <title>Chryseobacterium piscium sp. nov., isolated from fish of the South Atlantic Ocean off South Africa.</title>
        <authorList>
            <person name="de Beer H."/>
            <person name="Hugo C.J."/>
            <person name="Jooste P.J."/>
            <person name="Vancanneyt M."/>
            <person name="Coenye T."/>
            <person name="Vandamme P."/>
        </authorList>
    </citation>
    <scope>NUCLEOTIDE SEQUENCE [LARGE SCALE GENOMIC DNA]</scope>
    <source>
        <strain evidence="7 8">CCUG 51923</strain>
    </source>
</reference>
<evidence type="ECO:0000256" key="5">
    <source>
        <dbReference type="ARBA" id="ARBA00023136"/>
    </source>
</evidence>
<evidence type="ECO:0000313" key="8">
    <source>
        <dbReference type="Proteomes" id="UP000256512"/>
    </source>
</evidence>
<dbReference type="PANTHER" id="PTHR30250:SF11">
    <property type="entry name" value="O-ANTIGEN TRANSPORTER-RELATED"/>
    <property type="match status" value="1"/>
</dbReference>
<dbReference type="Pfam" id="PF01943">
    <property type="entry name" value="Polysacc_synt"/>
    <property type="match status" value="1"/>
</dbReference>
<evidence type="ECO:0000313" key="7">
    <source>
        <dbReference type="EMBL" id="REC47172.1"/>
    </source>
</evidence>
<dbReference type="EMBL" id="QNVS01000141">
    <property type="protein sequence ID" value="REC47172.1"/>
    <property type="molecule type" value="Genomic_DNA"/>
</dbReference>
<name>A0A3D9B1V0_9FLAO</name>
<evidence type="ECO:0000256" key="3">
    <source>
        <dbReference type="ARBA" id="ARBA00022692"/>
    </source>
</evidence>
<comment type="subcellular location">
    <subcellularLocation>
        <location evidence="1">Cell membrane</location>
        <topology evidence="1">Multi-pass membrane protein</topology>
    </subcellularLocation>
</comment>
<keyword evidence="5 6" id="KW-0472">Membrane</keyword>
<keyword evidence="4 6" id="KW-1133">Transmembrane helix</keyword>
<dbReference type="AlphaFoldDB" id="A0A3D9B1V0"/>
<dbReference type="PANTHER" id="PTHR30250">
    <property type="entry name" value="PST FAMILY PREDICTED COLANIC ACID TRANSPORTER"/>
    <property type="match status" value="1"/>
</dbReference>
<dbReference type="GO" id="GO:0005886">
    <property type="term" value="C:plasma membrane"/>
    <property type="evidence" value="ECO:0007669"/>
    <property type="project" value="UniProtKB-SubCell"/>
</dbReference>
<accession>A0A3D9B1V0</accession>
<keyword evidence="3 6" id="KW-0812">Transmembrane</keyword>
<organism evidence="7 8">
    <name type="scientific">Chryseobacterium piscium</name>
    <dbReference type="NCBI Taxonomy" id="333702"/>
    <lineage>
        <taxon>Bacteria</taxon>
        <taxon>Pseudomonadati</taxon>
        <taxon>Bacteroidota</taxon>
        <taxon>Flavobacteriia</taxon>
        <taxon>Flavobacteriales</taxon>
        <taxon>Weeksellaceae</taxon>
        <taxon>Chryseobacterium group</taxon>
        <taxon>Chryseobacterium</taxon>
    </lineage>
</organism>
<feature type="transmembrane region" description="Helical" evidence="6">
    <location>
        <begin position="388"/>
        <end position="408"/>
    </location>
</feature>
<protein>
    <submittedName>
        <fullName evidence="7">Flippase</fullName>
    </submittedName>
</protein>
<dbReference type="Proteomes" id="UP000256512">
    <property type="component" value="Unassembled WGS sequence"/>
</dbReference>
<feature type="transmembrane region" description="Helical" evidence="6">
    <location>
        <begin position="174"/>
        <end position="195"/>
    </location>
</feature>
<feature type="transmembrane region" description="Helical" evidence="6">
    <location>
        <begin position="362"/>
        <end position="382"/>
    </location>
</feature>
<feature type="transmembrane region" description="Helical" evidence="6">
    <location>
        <begin position="114"/>
        <end position="134"/>
    </location>
</feature>
<evidence type="ECO:0000256" key="2">
    <source>
        <dbReference type="ARBA" id="ARBA00022475"/>
    </source>
</evidence>
<evidence type="ECO:0000256" key="4">
    <source>
        <dbReference type="ARBA" id="ARBA00022989"/>
    </source>
</evidence>
<proteinExistence type="predicted"/>
<dbReference type="InterPro" id="IPR050833">
    <property type="entry name" value="Poly_Biosynth_Transport"/>
</dbReference>
<gene>
    <name evidence="7" type="ORF">DRF62_20110</name>
</gene>
<keyword evidence="8" id="KW-1185">Reference proteome</keyword>
<feature type="transmembrane region" description="Helical" evidence="6">
    <location>
        <begin position="296"/>
        <end position="318"/>
    </location>
</feature>
<sequence>MLNHSLFKSSLIYTLCDALNKSVPFFILPILSYYLLPSDYGIIANFGVVLSIVCIFIMIGVDGAMGVQFFKLSKEQLAKYNFNAFILICCITILSIIFFLLFHNKVYEWVKLPLPYQLLISIMAFTTTITALNLSLWRLEEQPFKFGIYEISQTIFNIGISLILVIIYNQGWVGRVSGMFLASVAFGLYSLILLFKRGYLKINFNITYLKHALFFGAPLIPHALSFWVRSSIDRVYITQFEGESATGLYATGFQFGLLISFITLSFNNAFVPYLFKKLGEKKTSKYIETKEKLVKLTYIIAFGLIILAVIFSLFSYFALDVLFSDNYVNAKKFIVWAIAAQTFQGFYLLFVNYIFYANKTRFLAIITFGCSCIQLILSYILIRNFGAIGGAYSTVIVSFVNFIAVALYSNKVFPMPWLNFLFIRN</sequence>
<evidence type="ECO:0000256" key="6">
    <source>
        <dbReference type="SAM" id="Phobius"/>
    </source>
</evidence>
<comment type="caution">
    <text evidence="7">The sequence shown here is derived from an EMBL/GenBank/DDBJ whole genome shotgun (WGS) entry which is preliminary data.</text>
</comment>